<organism evidence="3 4">
    <name type="scientific">Xanthoceras sorbifolium</name>
    <dbReference type="NCBI Taxonomy" id="99658"/>
    <lineage>
        <taxon>Eukaryota</taxon>
        <taxon>Viridiplantae</taxon>
        <taxon>Streptophyta</taxon>
        <taxon>Embryophyta</taxon>
        <taxon>Tracheophyta</taxon>
        <taxon>Spermatophyta</taxon>
        <taxon>Magnoliopsida</taxon>
        <taxon>eudicotyledons</taxon>
        <taxon>Gunneridae</taxon>
        <taxon>Pentapetalae</taxon>
        <taxon>rosids</taxon>
        <taxon>malvids</taxon>
        <taxon>Sapindales</taxon>
        <taxon>Sapindaceae</taxon>
        <taxon>Xanthoceroideae</taxon>
        <taxon>Xanthoceras</taxon>
    </lineage>
</organism>
<dbReference type="EMBL" id="JAFEMO010000005">
    <property type="protein sequence ID" value="KAH7570398.1"/>
    <property type="molecule type" value="Genomic_DNA"/>
</dbReference>
<evidence type="ECO:0000256" key="2">
    <source>
        <dbReference type="SAM" id="MobiDB-lite"/>
    </source>
</evidence>
<dbReference type="PROSITE" id="PS50294">
    <property type="entry name" value="WD_REPEATS_REGION"/>
    <property type="match status" value="3"/>
</dbReference>
<feature type="compositionally biased region" description="Low complexity" evidence="2">
    <location>
        <begin position="590"/>
        <end position="610"/>
    </location>
</feature>
<dbReference type="InterPro" id="IPR036322">
    <property type="entry name" value="WD40_repeat_dom_sf"/>
</dbReference>
<name>A0ABQ8I1G3_9ROSI</name>
<feature type="repeat" description="WD" evidence="1">
    <location>
        <begin position="849"/>
        <end position="890"/>
    </location>
</feature>
<feature type="compositionally biased region" description="Low complexity" evidence="2">
    <location>
        <begin position="196"/>
        <end position="205"/>
    </location>
</feature>
<sequence length="994" mass="101477">MGNEIFLPYFRRKQKVELGSVSAENDNPNVLSENNKSGKKISKLKPVKGGGAIGGTVGIREEISPLMVLDKEAEFVKGTSDDHISNFNSLASDGGDVNVMDNKVIMIESVVSNVQNKEGILIGLEKGRANGIPEVVGLGLGPGVGLGKSEAIDLSPMNISVRKWKRMARSSRQCKTRALSGSGKKILGGREKSLGHSKSISPSSSPDKNGGKRKLVTFGEGADFLKEFQNTLSASSHSPVAAGNAGSGSVAVVASVGAYFIAGGEGAGESCGVGAVEAGVAKPGETGGICGTLRAVSAVCGVVSRQCFGSGFHSFGCSFAVGAGTGRGTGDASGAVADFLNSVVDFSATVGASSISAVVSDALSVAAATVFAGVGSVVGDFSREAVCAGSVVAVKAFSAVSSAATGGSPTAGWASSCAAGSPAATGFDADSGGVFRAGNGVAAGAISAAVIAAVGVDFAAGSSIAAVCARAMGGASCGAVFEGIDCTMGSPTATSSASLTTVVGESCESVGFSPLASGVSPSMAAVAGVSSRTAAGMGLGFGVGAGSGGADCVVPVVAAGVVFDAAGVLCATTAEQSADPFHKTQKHLVSDTSSSSDVTGSSTMSTSDSSTCSSLQSNLSLQTLPSVRSLQKISPDEILNFSASHLCVTSFKPRPNLPIGCVAVHGNLLYAASSQEINVYDRATSTCLDTFNHDNISSGSVKSIAFSDGKIFTAHQDCKIRVWKLTLTKQHKLKTTLPTVNDRLSRFALPKNYVTIRRHRKKLWIEHADAVTALAVNSGLIYSVSWDKSLKIWRASDLRCLESVKAHEDAINAVAVSGDGTVYTGSADRRIRVWAKPYNEKRHVLVATLEKHKSAVNALALNGDGSVLFSGACDRSILVWEREDSANHMAVTGALRGHTKAILCLVNVSDLLLSGSADGTARIWQRGSDGRYGCLAVMDGHLKPVKSLAAVKEEGQNGVVSVFSGSLDGEIKVWQVSVSVSDPGSPLDLQKWKF</sequence>
<dbReference type="CDD" id="cd00200">
    <property type="entry name" value="WD40"/>
    <property type="match status" value="1"/>
</dbReference>
<comment type="caution">
    <text evidence="3">The sequence shown here is derived from an EMBL/GenBank/DDBJ whole genome shotgun (WGS) entry which is preliminary data.</text>
</comment>
<keyword evidence="1" id="KW-0853">WD repeat</keyword>
<dbReference type="PANTHER" id="PTHR22844">
    <property type="entry name" value="F-BOX AND WD40 DOMAIN PROTEIN"/>
    <property type="match status" value="1"/>
</dbReference>
<dbReference type="Proteomes" id="UP000827721">
    <property type="component" value="Unassembled WGS sequence"/>
</dbReference>
<reference evidence="3 4" key="1">
    <citation type="submission" date="2021-02" db="EMBL/GenBank/DDBJ databases">
        <title>Plant Genome Project.</title>
        <authorList>
            <person name="Zhang R.-G."/>
        </authorList>
    </citation>
    <scope>NUCLEOTIDE SEQUENCE [LARGE SCALE GENOMIC DNA]</scope>
    <source>
        <tissue evidence="3">Leaves</tissue>
    </source>
</reference>
<keyword evidence="4" id="KW-1185">Reference proteome</keyword>
<dbReference type="Gene3D" id="2.130.10.10">
    <property type="entry name" value="YVTN repeat-like/Quinoprotein amine dehydrogenase"/>
    <property type="match status" value="3"/>
</dbReference>
<gene>
    <name evidence="3" type="ORF">JRO89_XS05G0101000</name>
</gene>
<dbReference type="PANTHER" id="PTHR22844:SF199">
    <property type="entry name" value="F21J9.19"/>
    <property type="match status" value="1"/>
</dbReference>
<evidence type="ECO:0000313" key="3">
    <source>
        <dbReference type="EMBL" id="KAH7570398.1"/>
    </source>
</evidence>
<dbReference type="InterPro" id="IPR015943">
    <property type="entry name" value="WD40/YVTN_repeat-like_dom_sf"/>
</dbReference>
<evidence type="ECO:0000313" key="4">
    <source>
        <dbReference type="Proteomes" id="UP000827721"/>
    </source>
</evidence>
<dbReference type="Pfam" id="PF00400">
    <property type="entry name" value="WD40"/>
    <property type="match status" value="5"/>
</dbReference>
<dbReference type="InterPro" id="IPR001680">
    <property type="entry name" value="WD40_rpt"/>
</dbReference>
<protein>
    <submittedName>
        <fullName evidence="3">Uncharacterized protein</fullName>
    </submittedName>
</protein>
<feature type="repeat" description="WD" evidence="1">
    <location>
        <begin position="804"/>
        <end position="834"/>
    </location>
</feature>
<evidence type="ECO:0000256" key="1">
    <source>
        <dbReference type="PROSITE-ProRule" id="PRU00221"/>
    </source>
</evidence>
<feature type="compositionally biased region" description="Basic residues" evidence="2">
    <location>
        <begin position="165"/>
        <end position="175"/>
    </location>
</feature>
<feature type="region of interest" description="Disordered" evidence="2">
    <location>
        <begin position="165"/>
        <end position="213"/>
    </location>
</feature>
<dbReference type="PROSITE" id="PS50082">
    <property type="entry name" value="WD_REPEATS_2"/>
    <property type="match status" value="3"/>
</dbReference>
<dbReference type="SUPFAM" id="SSF50978">
    <property type="entry name" value="WD40 repeat-like"/>
    <property type="match status" value="1"/>
</dbReference>
<feature type="region of interest" description="Disordered" evidence="2">
    <location>
        <begin position="581"/>
        <end position="610"/>
    </location>
</feature>
<dbReference type="SMART" id="SM00320">
    <property type="entry name" value="WD40"/>
    <property type="match status" value="7"/>
</dbReference>
<feature type="repeat" description="WD" evidence="1">
    <location>
        <begin position="895"/>
        <end position="925"/>
    </location>
</feature>
<accession>A0ABQ8I1G3</accession>
<proteinExistence type="predicted"/>
<dbReference type="InterPro" id="IPR045182">
    <property type="entry name" value="JINGUBANG-like"/>
</dbReference>